<feature type="domain" description="MucBP" evidence="5">
    <location>
        <begin position="519"/>
        <end position="587"/>
    </location>
</feature>
<dbReference type="Gene3D" id="3.10.20.320">
    <property type="entry name" value="Putative peptidoglycan bound protein (lpxtg motif)"/>
    <property type="match status" value="1"/>
</dbReference>
<protein>
    <submittedName>
        <fullName evidence="6">PrtP</fullName>
    </submittedName>
</protein>
<evidence type="ECO:0000256" key="1">
    <source>
        <dbReference type="ARBA" id="ARBA00022737"/>
    </source>
</evidence>
<feature type="compositionally biased region" description="Low complexity" evidence="2">
    <location>
        <begin position="184"/>
        <end position="196"/>
    </location>
</feature>
<dbReference type="InterPro" id="IPR024968">
    <property type="entry name" value="SlpA_C_lactobacillus"/>
</dbReference>
<keyword evidence="1" id="KW-0677">Repeat</keyword>
<proteinExistence type="predicted"/>
<evidence type="ECO:0000256" key="3">
    <source>
        <dbReference type="SAM" id="SignalP"/>
    </source>
</evidence>
<feature type="compositionally biased region" description="Polar residues" evidence="2">
    <location>
        <begin position="135"/>
        <end position="144"/>
    </location>
</feature>
<dbReference type="Pfam" id="PF03217">
    <property type="entry name" value="SlpA"/>
    <property type="match status" value="3"/>
</dbReference>
<gene>
    <name evidence="6" type="ORF">FD29_GL002222</name>
</gene>
<name>A0A0R1QMZ6_9LACO</name>
<evidence type="ECO:0000313" key="6">
    <source>
        <dbReference type="EMBL" id="KRL45710.1"/>
    </source>
</evidence>
<dbReference type="OrthoDB" id="2323116at2"/>
<dbReference type="PATRIC" id="fig|1423770.3.peg.2279"/>
<evidence type="ECO:0000259" key="4">
    <source>
        <dbReference type="Pfam" id="PF03217"/>
    </source>
</evidence>
<organism evidence="6 7">
    <name type="scientific">Companilactobacillus mindensis DSM 14500</name>
    <dbReference type="NCBI Taxonomy" id="1423770"/>
    <lineage>
        <taxon>Bacteria</taxon>
        <taxon>Bacillati</taxon>
        <taxon>Bacillota</taxon>
        <taxon>Bacilli</taxon>
        <taxon>Lactobacillales</taxon>
        <taxon>Lactobacillaceae</taxon>
        <taxon>Companilactobacillus</taxon>
    </lineage>
</organism>
<comment type="caution">
    <text evidence="6">The sequence shown here is derived from an EMBL/GenBank/DDBJ whole genome shotgun (WGS) entry which is preliminary data.</text>
</comment>
<feature type="signal peptide" evidence="3">
    <location>
        <begin position="1"/>
        <end position="40"/>
    </location>
</feature>
<keyword evidence="3" id="KW-0732">Signal</keyword>
<dbReference type="Pfam" id="PF06458">
    <property type="entry name" value="MucBP"/>
    <property type="match status" value="1"/>
</dbReference>
<feature type="region of interest" description="Disordered" evidence="2">
    <location>
        <begin position="160"/>
        <end position="203"/>
    </location>
</feature>
<dbReference type="STRING" id="1423770.FD29_GL002222"/>
<feature type="compositionally biased region" description="Low complexity" evidence="2">
    <location>
        <begin position="108"/>
        <end position="131"/>
    </location>
</feature>
<feature type="domain" description="S-layer protein C-terminal" evidence="4">
    <location>
        <begin position="749"/>
        <end position="790"/>
    </location>
</feature>
<dbReference type="AlphaFoldDB" id="A0A0R1QMZ6"/>
<feature type="region of interest" description="Disordered" evidence="2">
    <location>
        <begin position="38"/>
        <end position="70"/>
    </location>
</feature>
<evidence type="ECO:0000313" key="7">
    <source>
        <dbReference type="Proteomes" id="UP000050872"/>
    </source>
</evidence>
<keyword evidence="7" id="KW-1185">Reference proteome</keyword>
<feature type="domain" description="S-layer protein C-terminal" evidence="4">
    <location>
        <begin position="606"/>
        <end position="660"/>
    </location>
</feature>
<feature type="chain" id="PRO_5006409488" evidence="3">
    <location>
        <begin position="41"/>
        <end position="792"/>
    </location>
</feature>
<feature type="compositionally biased region" description="Polar residues" evidence="2">
    <location>
        <begin position="160"/>
        <end position="176"/>
    </location>
</feature>
<dbReference type="Proteomes" id="UP000050872">
    <property type="component" value="Unassembled WGS sequence"/>
</dbReference>
<feature type="domain" description="S-layer protein C-terminal" evidence="4">
    <location>
        <begin position="674"/>
        <end position="726"/>
    </location>
</feature>
<evidence type="ECO:0000259" key="5">
    <source>
        <dbReference type="Pfam" id="PF06458"/>
    </source>
</evidence>
<accession>A0A0R1QMZ6</accession>
<sequence length="792" mass="83638">MLNMYEGMNTMLLNKKCIYLGVSLFSALILGSMTTQSAKADTTTDATTTVKSSPTTTDTSTTAKTTATSTSTAASLTTSAAPAQTTVAKSVAPTTTVTQPMPTVKTVTTVAPVGPTSSTTTSSTVKTATPVEPTSVATDPTATSSAVKSVQPISSTSTLTRSAVASPSGSTNTTGVTIGGYTIPTDTPTKDNTPNPAVSTTTPQVFPKIDYSLPTNLTASTPVPVSDANLASAIKTSMDIPATSPITVGDIQNRINSVMVQVNNGKVENLDGLQYMQLLPNNLTFGLSATLASDPTANPDLTPLDGLKLRTLNLTGDFSDPSAKEIDVNQIAKLPPVSYGMFLSGDKEYDGLTNAQLKVIAPWIIASSNINTPGGGLIENNGTVTDLSPLKGINRNTGFSLNITNGYYDPTPIYAVKHQPIVFKSTPVTGINGDDLASNYHFSASALPDYLTANNLKNLGNDEYELDNADTSAPLLIYGDPGFAYGAVISNITFPQYPGVQDLQNLKIAQPIIWQDHPNVTIDFVDANGKPIMVNSASSLMVNGNKIGDAFDLTAESKINGYTLTSPSTLLKGTYTQDPQTLTLTYKLNPTETSSNSNPSEATTVTDVSGVLRTFNRDVQLVDASGDPIGKTASPSTAWDYSRIVSINGADYYQVAPNEYLPTDSSVKFIPLTTPTNIVLSSNSVVYNSEGNALDVTFPAGTVLKTDGYAIINDVKMYRVGTDEWVSGDSSTTYESYVAVYTTKAPTPVYNGAGQQVSVLPANTEWHVDRIVTINGVKYYRIATNEFILINQ</sequence>
<dbReference type="InterPro" id="IPR009459">
    <property type="entry name" value="MucBP_dom"/>
</dbReference>
<evidence type="ECO:0000256" key="2">
    <source>
        <dbReference type="SAM" id="MobiDB-lite"/>
    </source>
</evidence>
<feature type="region of interest" description="Disordered" evidence="2">
    <location>
        <begin position="108"/>
        <end position="144"/>
    </location>
</feature>
<dbReference type="EMBL" id="AZEZ01000007">
    <property type="protein sequence ID" value="KRL45710.1"/>
    <property type="molecule type" value="Genomic_DNA"/>
</dbReference>
<reference evidence="6 7" key="1">
    <citation type="journal article" date="2015" name="Genome Announc.">
        <title>Expanding the biotechnology potential of lactobacilli through comparative genomics of 213 strains and associated genera.</title>
        <authorList>
            <person name="Sun Z."/>
            <person name="Harris H.M."/>
            <person name="McCann A."/>
            <person name="Guo C."/>
            <person name="Argimon S."/>
            <person name="Zhang W."/>
            <person name="Yang X."/>
            <person name="Jeffery I.B."/>
            <person name="Cooney J.C."/>
            <person name="Kagawa T.F."/>
            <person name="Liu W."/>
            <person name="Song Y."/>
            <person name="Salvetti E."/>
            <person name="Wrobel A."/>
            <person name="Rasinkangas P."/>
            <person name="Parkhill J."/>
            <person name="Rea M.C."/>
            <person name="O'Sullivan O."/>
            <person name="Ritari J."/>
            <person name="Douillard F.P."/>
            <person name="Paul Ross R."/>
            <person name="Yang R."/>
            <person name="Briner A.E."/>
            <person name="Felis G.E."/>
            <person name="de Vos W.M."/>
            <person name="Barrangou R."/>
            <person name="Klaenhammer T.R."/>
            <person name="Caufield P.W."/>
            <person name="Cui Y."/>
            <person name="Zhang H."/>
            <person name="O'Toole P.W."/>
        </authorList>
    </citation>
    <scope>NUCLEOTIDE SEQUENCE [LARGE SCALE GENOMIC DNA]</scope>
    <source>
        <strain evidence="6 7">DSM 14500</strain>
    </source>
</reference>